<accession>A0ABT1SFK3</accession>
<feature type="transmembrane region" description="Helical" evidence="1">
    <location>
        <begin position="162"/>
        <end position="182"/>
    </location>
</feature>
<dbReference type="RefSeq" id="WP_216556768.1">
    <property type="nucleotide sequence ID" value="NZ_JAHLOH010000022.1"/>
</dbReference>
<evidence type="ECO:0000313" key="3">
    <source>
        <dbReference type="Proteomes" id="UP001524478"/>
    </source>
</evidence>
<keyword evidence="3" id="KW-1185">Reference proteome</keyword>
<dbReference type="Pfam" id="PF17248">
    <property type="entry name" value="DUF5317"/>
    <property type="match status" value="1"/>
</dbReference>
<protein>
    <submittedName>
        <fullName evidence="2">DUF5317 domain-containing protein</fullName>
    </submittedName>
</protein>
<keyword evidence="1" id="KW-0472">Membrane</keyword>
<feature type="transmembrane region" description="Helical" evidence="1">
    <location>
        <begin position="26"/>
        <end position="48"/>
    </location>
</feature>
<feature type="transmembrane region" description="Helical" evidence="1">
    <location>
        <begin position="89"/>
        <end position="106"/>
    </location>
</feature>
<keyword evidence="1" id="KW-0812">Transmembrane</keyword>
<gene>
    <name evidence="2" type="ORF">NE686_19335</name>
</gene>
<reference evidence="2 3" key="1">
    <citation type="submission" date="2022-06" db="EMBL/GenBank/DDBJ databases">
        <title>Isolation of gut microbiota from human fecal samples.</title>
        <authorList>
            <person name="Pamer E.G."/>
            <person name="Barat B."/>
            <person name="Waligurski E."/>
            <person name="Medina S."/>
            <person name="Paddock L."/>
            <person name="Mostad J."/>
        </authorList>
    </citation>
    <scope>NUCLEOTIDE SEQUENCE [LARGE SCALE GENOMIC DNA]</scope>
    <source>
        <strain evidence="2 3">DFI.7.95</strain>
    </source>
</reference>
<name>A0ABT1SFK3_9FIRM</name>
<sequence>MVIETITLSLLLGKLMGGKIRNIGNLYINGWYLFVVAFSVEIISLLIVSKTGGNLSDIIENNFFYIHIFIYLLLIIGLIMNFHENGLRITLFGSILNFLPLSLNSGRMPVAINALKASKLYTQLSLLEEGRIMTHTLANKATKLTFLGDIIPIPKPYPFPKIISIGDVLISLGLLILILSYMRKKYESQGKTIEFYRP</sequence>
<comment type="caution">
    <text evidence="2">The sequence shown here is derived from an EMBL/GenBank/DDBJ whole genome shotgun (WGS) entry which is preliminary data.</text>
</comment>
<evidence type="ECO:0000256" key="1">
    <source>
        <dbReference type="SAM" id="Phobius"/>
    </source>
</evidence>
<organism evidence="2 3">
    <name type="scientific">Tissierella carlieri</name>
    <dbReference type="NCBI Taxonomy" id="689904"/>
    <lineage>
        <taxon>Bacteria</taxon>
        <taxon>Bacillati</taxon>
        <taxon>Bacillota</taxon>
        <taxon>Tissierellia</taxon>
        <taxon>Tissierellales</taxon>
        <taxon>Tissierellaceae</taxon>
        <taxon>Tissierella</taxon>
    </lineage>
</organism>
<keyword evidence="1" id="KW-1133">Transmembrane helix</keyword>
<evidence type="ECO:0000313" key="2">
    <source>
        <dbReference type="EMBL" id="MCQ4925266.1"/>
    </source>
</evidence>
<proteinExistence type="predicted"/>
<feature type="transmembrane region" description="Helical" evidence="1">
    <location>
        <begin position="63"/>
        <end position="82"/>
    </location>
</feature>
<dbReference type="Proteomes" id="UP001524478">
    <property type="component" value="Unassembled WGS sequence"/>
</dbReference>
<dbReference type="InterPro" id="IPR035168">
    <property type="entry name" value="DUF5317"/>
</dbReference>
<dbReference type="EMBL" id="JANGAC010000020">
    <property type="protein sequence ID" value="MCQ4925266.1"/>
    <property type="molecule type" value="Genomic_DNA"/>
</dbReference>